<reference evidence="16" key="1">
    <citation type="submission" date="2016-04" db="EMBL/GenBank/DDBJ databases">
        <title>Cephalotus genome sequencing.</title>
        <authorList>
            <person name="Fukushima K."/>
            <person name="Hasebe M."/>
            <person name="Fang X."/>
        </authorList>
    </citation>
    <scope>NUCLEOTIDE SEQUENCE [LARGE SCALE GENOMIC DNA]</scope>
    <source>
        <strain evidence="16">cv. St1</strain>
    </source>
</reference>
<keyword evidence="5" id="KW-0808">Transferase</keyword>
<dbReference type="STRING" id="3775.A0A1Q3CHG3"/>
<comment type="similarity">
    <text evidence="3">Belongs to the glycosyltransferase GT106 family.</text>
</comment>
<dbReference type="Pfam" id="PF10250">
    <property type="entry name" value="O-FucT"/>
    <property type="match status" value="1"/>
</dbReference>
<keyword evidence="7" id="KW-0735">Signal-anchor</keyword>
<evidence type="ECO:0000256" key="6">
    <source>
        <dbReference type="ARBA" id="ARBA00022692"/>
    </source>
</evidence>
<evidence type="ECO:0000256" key="3">
    <source>
        <dbReference type="ARBA" id="ARBA00007737"/>
    </source>
</evidence>
<evidence type="ECO:0000256" key="12">
    <source>
        <dbReference type="ARBA" id="ARBA00023277"/>
    </source>
</evidence>
<keyword evidence="4" id="KW-0328">Glycosyltransferase</keyword>
<evidence type="ECO:0000256" key="11">
    <source>
        <dbReference type="ARBA" id="ARBA00023253"/>
    </source>
</evidence>
<dbReference type="AlphaFoldDB" id="A0A1Q3CHG3"/>
<dbReference type="GO" id="GO:0016020">
    <property type="term" value="C:membrane"/>
    <property type="evidence" value="ECO:0007669"/>
    <property type="project" value="UniProtKB-SubCell"/>
</dbReference>
<name>A0A1Q3CHG3_CEPFO</name>
<evidence type="ECO:0000313" key="15">
    <source>
        <dbReference type="EMBL" id="GAV79533.1"/>
    </source>
</evidence>
<sequence length="521" mass="60437">MDDTKVGTEEYEFVQVQVGVNEKQYNKREVNYDIIEGIKHEKLNNLIIGEIKDQKLKSLIVAGSSRLARFHLRALGVTTIMLVLWAAVFQLITLCDTKGLRTIKYEFFLKVPVERAYKNRGYMTVSSNGGLNQMRSGIADMVTIARFLNVTLIVPELDNTSFWNDRSQFKVIFDVDYFIKSLRDEIRILKELPPEQKKFLEKHKLYSMAPVSWSNMSYYYNTVLPLFEKYKVVHFTRTDTRLANNGIPKELQKLRCKVNYRAMRFAPPIEEMGKKIVRILRQKGSFLALHLRYEMDILAFSGCTKECNEHEVEELTKMRYAYPWWKEKEIDSDKKRKAGLCPLTPNETALVLKAFDIDTNMQIYIAAGDIYGEQRRMAGLKAFYPNLVNKKKLLSTSDLKPFHNHSNRMAALDYLVSVKSDIFVPTYGGNMAKVVEGHRRWLGFMVTISLDRLVLVNLIDRYKNGSMKWDEFSLSVKKAHADRMGSPTKRLQIPGKPKEEDYFYANPQECLQEVVEDLKGD</sequence>
<keyword evidence="12" id="KW-0119">Carbohydrate metabolism</keyword>
<dbReference type="GO" id="GO:0006004">
    <property type="term" value="P:fucose metabolic process"/>
    <property type="evidence" value="ECO:0007669"/>
    <property type="project" value="UniProtKB-KW"/>
</dbReference>
<dbReference type="InterPro" id="IPR024709">
    <property type="entry name" value="FucosylTrfase_pln"/>
</dbReference>
<organism evidence="15 16">
    <name type="scientific">Cephalotus follicularis</name>
    <name type="common">Albany pitcher plant</name>
    <dbReference type="NCBI Taxonomy" id="3775"/>
    <lineage>
        <taxon>Eukaryota</taxon>
        <taxon>Viridiplantae</taxon>
        <taxon>Streptophyta</taxon>
        <taxon>Embryophyta</taxon>
        <taxon>Tracheophyta</taxon>
        <taxon>Spermatophyta</taxon>
        <taxon>Magnoliopsida</taxon>
        <taxon>eudicotyledons</taxon>
        <taxon>Gunneridae</taxon>
        <taxon>Pentapetalae</taxon>
        <taxon>rosids</taxon>
        <taxon>fabids</taxon>
        <taxon>Oxalidales</taxon>
        <taxon>Cephalotaceae</taxon>
        <taxon>Cephalotus</taxon>
    </lineage>
</organism>
<evidence type="ECO:0000256" key="7">
    <source>
        <dbReference type="ARBA" id="ARBA00022968"/>
    </source>
</evidence>
<evidence type="ECO:0000256" key="10">
    <source>
        <dbReference type="ARBA" id="ARBA00023180"/>
    </source>
</evidence>
<dbReference type="GO" id="GO:0016757">
    <property type="term" value="F:glycosyltransferase activity"/>
    <property type="evidence" value="ECO:0007669"/>
    <property type="project" value="UniProtKB-KW"/>
</dbReference>
<feature type="transmembrane region" description="Helical" evidence="14">
    <location>
        <begin position="74"/>
        <end position="92"/>
    </location>
</feature>
<dbReference type="GO" id="GO:0005737">
    <property type="term" value="C:cytoplasm"/>
    <property type="evidence" value="ECO:0007669"/>
    <property type="project" value="TreeGrafter"/>
</dbReference>
<comment type="subcellular location">
    <subcellularLocation>
        <location evidence="1">Membrane</location>
        <topology evidence="1">Single-pass type II membrane protein</topology>
    </subcellularLocation>
</comment>
<dbReference type="EMBL" id="BDDD01001991">
    <property type="protein sequence ID" value="GAV79533.1"/>
    <property type="molecule type" value="Genomic_DNA"/>
</dbReference>
<comment type="pathway">
    <text evidence="2">Glycan metabolism.</text>
</comment>
<evidence type="ECO:0000256" key="2">
    <source>
        <dbReference type="ARBA" id="ARBA00004881"/>
    </source>
</evidence>
<keyword evidence="8 14" id="KW-1133">Transmembrane helix</keyword>
<keyword evidence="9 14" id="KW-0472">Membrane</keyword>
<gene>
    <name evidence="15" type="ORF">CFOL_v3_22998</name>
</gene>
<evidence type="ECO:0000256" key="8">
    <source>
        <dbReference type="ARBA" id="ARBA00022989"/>
    </source>
</evidence>
<evidence type="ECO:0000256" key="14">
    <source>
        <dbReference type="SAM" id="Phobius"/>
    </source>
</evidence>
<keyword evidence="11" id="KW-0294">Fucose metabolism</keyword>
<proteinExistence type="inferred from homology"/>
<dbReference type="Proteomes" id="UP000187406">
    <property type="component" value="Unassembled WGS sequence"/>
</dbReference>
<dbReference type="InterPro" id="IPR019378">
    <property type="entry name" value="GDP-Fuc_O-FucTrfase"/>
</dbReference>
<dbReference type="PANTHER" id="PTHR31741:SF45">
    <property type="entry name" value="O-FUCOSYLTRANSFERASE FAMILY PROTEIN"/>
    <property type="match status" value="1"/>
</dbReference>
<evidence type="ECO:0000313" key="16">
    <source>
        <dbReference type="Proteomes" id="UP000187406"/>
    </source>
</evidence>
<keyword evidence="16" id="KW-1185">Reference proteome</keyword>
<dbReference type="CDD" id="cd11299">
    <property type="entry name" value="O-FucT_plant"/>
    <property type="match status" value="1"/>
</dbReference>
<evidence type="ECO:0000256" key="13">
    <source>
        <dbReference type="ARBA" id="ARBA00030350"/>
    </source>
</evidence>
<protein>
    <recommendedName>
        <fullName evidence="13">O-fucosyltransferase family protein</fullName>
    </recommendedName>
</protein>
<evidence type="ECO:0000256" key="9">
    <source>
        <dbReference type="ARBA" id="ARBA00023136"/>
    </source>
</evidence>
<keyword evidence="6 14" id="KW-0812">Transmembrane</keyword>
<comment type="caution">
    <text evidence="15">The sequence shown here is derived from an EMBL/GenBank/DDBJ whole genome shotgun (WGS) entry which is preliminary data.</text>
</comment>
<dbReference type="OrthoDB" id="1874781at2759"/>
<evidence type="ECO:0000256" key="1">
    <source>
        <dbReference type="ARBA" id="ARBA00004606"/>
    </source>
</evidence>
<keyword evidence="10" id="KW-0325">Glycoprotein</keyword>
<evidence type="ECO:0000256" key="5">
    <source>
        <dbReference type="ARBA" id="ARBA00022679"/>
    </source>
</evidence>
<accession>A0A1Q3CHG3</accession>
<dbReference type="PANTHER" id="PTHR31741">
    <property type="entry name" value="OS02G0726500 PROTEIN-RELATED"/>
    <property type="match status" value="1"/>
</dbReference>
<dbReference type="InParanoid" id="A0A1Q3CHG3"/>
<evidence type="ECO:0000256" key="4">
    <source>
        <dbReference type="ARBA" id="ARBA00022676"/>
    </source>
</evidence>